<dbReference type="EMBL" id="CYHG01000012">
    <property type="protein sequence ID" value="CUB05647.1"/>
    <property type="molecule type" value="Genomic_DNA"/>
</dbReference>
<dbReference type="GO" id="GO:0034057">
    <property type="term" value="F:RNA strand-exchange activity"/>
    <property type="evidence" value="ECO:0007669"/>
    <property type="project" value="InterPro"/>
</dbReference>
<dbReference type="Pfam" id="PF04352">
    <property type="entry name" value="ProQ"/>
    <property type="match status" value="1"/>
</dbReference>
<dbReference type="OrthoDB" id="8421419at2"/>
<feature type="domain" description="ProQ/FinO" evidence="6">
    <location>
        <begin position="174"/>
        <end position="280"/>
    </location>
</feature>
<organism evidence="7 8">
    <name type="scientific">Marinomonas fungiae</name>
    <dbReference type="NCBI Taxonomy" id="1137284"/>
    <lineage>
        <taxon>Bacteria</taxon>
        <taxon>Pseudomonadati</taxon>
        <taxon>Pseudomonadota</taxon>
        <taxon>Gammaproteobacteria</taxon>
        <taxon>Oceanospirillales</taxon>
        <taxon>Oceanospirillaceae</taxon>
        <taxon>Marinomonas</taxon>
    </lineage>
</organism>
<evidence type="ECO:0000256" key="1">
    <source>
        <dbReference type="ARBA" id="ARBA00022490"/>
    </source>
</evidence>
<dbReference type="InterPro" id="IPR016103">
    <property type="entry name" value="ProQ/FinO"/>
</dbReference>
<evidence type="ECO:0000313" key="7">
    <source>
        <dbReference type="EMBL" id="CUB05647.1"/>
    </source>
</evidence>
<dbReference type="GO" id="GO:0033592">
    <property type="term" value="F:RNA strand annealing activity"/>
    <property type="evidence" value="ECO:0007669"/>
    <property type="project" value="InterPro"/>
</dbReference>
<dbReference type="Proteomes" id="UP000182769">
    <property type="component" value="Unassembled WGS sequence"/>
</dbReference>
<dbReference type="RefSeq" id="WP_055464142.1">
    <property type="nucleotide sequence ID" value="NZ_CYHG01000012.1"/>
</dbReference>
<dbReference type="PANTHER" id="PTHR38106:SF1">
    <property type="entry name" value="RNA CHAPERONE PROQ"/>
    <property type="match status" value="1"/>
</dbReference>
<keyword evidence="3" id="KW-0143">Chaperone</keyword>
<feature type="region of interest" description="Disordered" evidence="5">
    <location>
        <begin position="248"/>
        <end position="315"/>
    </location>
</feature>
<evidence type="ECO:0000256" key="2">
    <source>
        <dbReference type="ARBA" id="ARBA00022884"/>
    </source>
</evidence>
<dbReference type="SUPFAM" id="SSF48657">
    <property type="entry name" value="FinO-like"/>
    <property type="match status" value="1"/>
</dbReference>
<keyword evidence="2" id="KW-0694">RNA-binding</keyword>
<evidence type="ECO:0000259" key="6">
    <source>
        <dbReference type="SMART" id="SM00945"/>
    </source>
</evidence>
<evidence type="ECO:0000313" key="8">
    <source>
        <dbReference type="Proteomes" id="UP000182769"/>
    </source>
</evidence>
<keyword evidence="4" id="KW-0175">Coiled coil</keyword>
<evidence type="ECO:0000256" key="5">
    <source>
        <dbReference type="SAM" id="MobiDB-lite"/>
    </source>
</evidence>
<feature type="coiled-coil region" evidence="4">
    <location>
        <begin position="5"/>
        <end position="32"/>
    </location>
</feature>
<keyword evidence="8" id="KW-1185">Reference proteome</keyword>
<feature type="compositionally biased region" description="Low complexity" evidence="5">
    <location>
        <begin position="146"/>
        <end position="156"/>
    </location>
</feature>
<accession>A0A0K6IQS4</accession>
<dbReference type="GO" id="GO:0005829">
    <property type="term" value="C:cytosol"/>
    <property type="evidence" value="ECO:0007669"/>
    <property type="project" value="TreeGrafter"/>
</dbReference>
<evidence type="ECO:0000256" key="3">
    <source>
        <dbReference type="ARBA" id="ARBA00023186"/>
    </source>
</evidence>
<name>A0A0K6IQS4_9GAMM</name>
<keyword evidence="1" id="KW-0963">Cytoplasm</keyword>
<sequence>MDRLIKALENRIDDLVVQLQQAQQEIARLKADSSLTPNSKPSDVSLDLLSTMSHKRSTEEQLQLYIEDSLDLLTSATTQTDFNEQLEPTQSETTTASEIQNHFNLDLLHNAFEDQPTEDLKETKDSPMTTEQQTAISADIQETAATEVEQTQATTQSDAPETAALSAEEKRRQKNQKNNRRLIKLLEERYPKAFDWNNPRPLKVGIDKDMTLDEEFNASKQKRAMAAYTRSDRYKKCLLSGQPRIDLEGNAVSNEPALPNAKKPVEDKKPMPKSNKGKRPQGHNKPQPNKAKGQPRPTNKDKAQPKQDPQFDNLTAEERMQAKLAQLLGKK</sequence>
<dbReference type="PANTHER" id="PTHR38106">
    <property type="entry name" value="RNA CHAPERONE PROQ"/>
    <property type="match status" value="1"/>
</dbReference>
<dbReference type="STRING" id="1137284.GCA_001418205_03106"/>
<dbReference type="Gene3D" id="1.10.1710.10">
    <property type="entry name" value="ProQ/FinO domain"/>
    <property type="match status" value="1"/>
</dbReference>
<dbReference type="InterPro" id="IPR036442">
    <property type="entry name" value="ProQ/FinO_sf"/>
</dbReference>
<protein>
    <submittedName>
        <fullName evidence="7">SRNA-binding protein</fullName>
    </submittedName>
</protein>
<proteinExistence type="predicted"/>
<dbReference type="SMART" id="SM00945">
    <property type="entry name" value="ProQ"/>
    <property type="match status" value="1"/>
</dbReference>
<dbReference type="AlphaFoldDB" id="A0A0K6IQS4"/>
<feature type="region of interest" description="Disordered" evidence="5">
    <location>
        <begin position="146"/>
        <end position="180"/>
    </location>
</feature>
<dbReference type="InterPro" id="IPR023529">
    <property type="entry name" value="ProQ"/>
</dbReference>
<reference evidence="8" key="1">
    <citation type="submission" date="2015-08" db="EMBL/GenBank/DDBJ databases">
        <authorList>
            <person name="Varghese N."/>
        </authorList>
    </citation>
    <scope>NUCLEOTIDE SEQUENCE [LARGE SCALE GENOMIC DNA]</scope>
    <source>
        <strain evidence="8">JCM 18476</strain>
    </source>
</reference>
<dbReference type="GO" id="GO:0010608">
    <property type="term" value="P:post-transcriptional regulation of gene expression"/>
    <property type="evidence" value="ECO:0007669"/>
    <property type="project" value="InterPro"/>
</dbReference>
<evidence type="ECO:0000256" key="4">
    <source>
        <dbReference type="SAM" id="Coils"/>
    </source>
</evidence>
<gene>
    <name evidence="7" type="ORF">Ga0061065_11247</name>
</gene>